<dbReference type="Pfam" id="PF05643">
    <property type="entry name" value="GNA1162-like"/>
    <property type="match status" value="1"/>
</dbReference>
<dbReference type="InterPro" id="IPR008517">
    <property type="entry name" value="GNA1162-like"/>
</dbReference>
<organism evidence="1 2">
    <name type="scientific">Candidatus Scalindua brodae</name>
    <dbReference type="NCBI Taxonomy" id="237368"/>
    <lineage>
        <taxon>Bacteria</taxon>
        <taxon>Pseudomonadati</taxon>
        <taxon>Planctomycetota</taxon>
        <taxon>Candidatus Brocadiia</taxon>
        <taxon>Candidatus Brocadiales</taxon>
        <taxon>Candidatus Scalinduaceae</taxon>
        <taxon>Candidatus Scalindua</taxon>
    </lineage>
</organism>
<evidence type="ECO:0000313" key="2">
    <source>
        <dbReference type="Proteomes" id="UP000030652"/>
    </source>
</evidence>
<accession>A0A0B0EF73</accession>
<protein>
    <submittedName>
        <fullName evidence="1">Uncharacterized protein</fullName>
    </submittedName>
</protein>
<dbReference type="Gene3D" id="3.40.50.10610">
    <property type="entry name" value="ABC-type transport auxiliary lipoprotein component"/>
    <property type="match status" value="1"/>
</dbReference>
<evidence type="ECO:0000313" key="1">
    <source>
        <dbReference type="EMBL" id="KHE91239.1"/>
    </source>
</evidence>
<proteinExistence type="predicted"/>
<comment type="caution">
    <text evidence="1">The sequence shown here is derived from an EMBL/GenBank/DDBJ whole genome shotgun (WGS) entry which is preliminary data.</text>
</comment>
<dbReference type="AlphaFoldDB" id="A0A0B0EF73"/>
<sequence>MVKKTTIDRIYQLDPGSKEFVVSDKFKTNPPRKIAVLPFDNLIGGNYILNEVRLPRFSKKKNDEWNWTYANRLRRFFFGHLAIREFQDIELMYIDRVLQKLNIVTPNDLKAFSPQELGRILGADALIYGKITDYKNSYYALFSQIKIGLHIECISAEDGSILFEGEQKRNDNSLLVATNPIDVAIASFQNYMRLKDVFSARASEEVTRELVLRIPIVESFIKEEEGRIDDMLQKTMLSSSIYHVGEGLSDKTISIDDASIENKQIVK</sequence>
<gene>
    <name evidence="1" type="ORF">SCABRO_03090</name>
</gene>
<dbReference type="EMBL" id="JRYO01000214">
    <property type="protein sequence ID" value="KHE91239.1"/>
    <property type="molecule type" value="Genomic_DNA"/>
</dbReference>
<dbReference type="Proteomes" id="UP000030652">
    <property type="component" value="Unassembled WGS sequence"/>
</dbReference>
<dbReference type="eggNOG" id="COG4380">
    <property type="taxonomic scope" value="Bacteria"/>
</dbReference>
<reference evidence="1 2" key="1">
    <citation type="submission" date="2014-10" db="EMBL/GenBank/DDBJ databases">
        <title>Draft genome of anammox bacterium scalindua brodae, obtained using differential coverage binning of sequence data from two enrichment reactors.</title>
        <authorList>
            <person name="Speth D.R."/>
            <person name="Russ L."/>
            <person name="Kartal B."/>
            <person name="Op den Camp H.J."/>
            <person name="Dutilh B.E."/>
            <person name="Jetten M.S."/>
        </authorList>
    </citation>
    <scope>NUCLEOTIDE SEQUENCE [LARGE SCALE GENOMIC DNA]</scope>
    <source>
        <strain evidence="1">RU1</strain>
    </source>
</reference>
<name>A0A0B0EF73_9BACT</name>